<dbReference type="SUPFAM" id="SSF53850">
    <property type="entry name" value="Periplasmic binding protein-like II"/>
    <property type="match status" value="1"/>
</dbReference>
<dbReference type="GO" id="GO:0003700">
    <property type="term" value="F:DNA-binding transcription factor activity"/>
    <property type="evidence" value="ECO:0007669"/>
    <property type="project" value="InterPro"/>
</dbReference>
<dbReference type="SUPFAM" id="SSF46785">
    <property type="entry name" value="Winged helix' DNA-binding domain"/>
    <property type="match status" value="1"/>
</dbReference>
<evidence type="ECO:0000256" key="2">
    <source>
        <dbReference type="ARBA" id="ARBA00023015"/>
    </source>
</evidence>
<dbReference type="InterPro" id="IPR050389">
    <property type="entry name" value="LysR-type_TF"/>
</dbReference>
<dbReference type="Pfam" id="PF03466">
    <property type="entry name" value="LysR_substrate"/>
    <property type="match status" value="1"/>
</dbReference>
<keyword evidence="7" id="KW-1185">Reference proteome</keyword>
<dbReference type="Gene3D" id="1.10.10.10">
    <property type="entry name" value="Winged helix-like DNA-binding domain superfamily/Winged helix DNA-binding domain"/>
    <property type="match status" value="1"/>
</dbReference>
<reference evidence="6 7" key="1">
    <citation type="submission" date="2019-12" db="EMBL/GenBank/DDBJ databases">
        <title>Novel species isolated from a subtropical stream in China.</title>
        <authorList>
            <person name="Lu H."/>
        </authorList>
    </citation>
    <scope>NUCLEOTIDE SEQUENCE [LARGE SCALE GENOMIC DNA]</scope>
    <source>
        <strain evidence="6 7">FT127W</strain>
    </source>
</reference>
<evidence type="ECO:0000313" key="6">
    <source>
        <dbReference type="EMBL" id="MYN10896.1"/>
    </source>
</evidence>
<dbReference type="PANTHER" id="PTHR30118:SF15">
    <property type="entry name" value="TRANSCRIPTIONAL REGULATORY PROTEIN"/>
    <property type="match status" value="1"/>
</dbReference>
<sequence>MIDINEPDFRRLDLNLLLVFTALLRERSVTRAAQRLYLGQPAVSAALSRLRAFTGDELFVRTPSGMAPTARALALAEAVKPALESLSLALFAPAGFDPASSTRCFTLGMFDIGEVTLAPALLARMEQAGQGMRLALKPADRNNSAQLLESGAIDLALADFAAVPSWLRSVPLYSEQFACIFDPRLVPAALPISLEDYLAYPHLLTSFSGGFSGFVDEVLAKQGRSRRVVMATSRFTTLPFVLGAFPSLATLPLRAARVYAARLQLAISPLPFALPDVDLSLAWHARHENDAGHAWFRELVASVITGSQER</sequence>
<dbReference type="InterPro" id="IPR036388">
    <property type="entry name" value="WH-like_DNA-bd_sf"/>
</dbReference>
<dbReference type="InterPro" id="IPR005119">
    <property type="entry name" value="LysR_subst-bd"/>
</dbReference>
<dbReference type="CDD" id="cd08464">
    <property type="entry name" value="PBP2_DntR_like_2"/>
    <property type="match status" value="1"/>
</dbReference>
<keyword evidence="4" id="KW-0804">Transcription</keyword>
<dbReference type="Proteomes" id="UP000450676">
    <property type="component" value="Unassembled WGS sequence"/>
</dbReference>
<dbReference type="Gene3D" id="3.40.190.10">
    <property type="entry name" value="Periplasmic binding protein-like II"/>
    <property type="match status" value="2"/>
</dbReference>
<dbReference type="PROSITE" id="PS50931">
    <property type="entry name" value="HTH_LYSR"/>
    <property type="match status" value="1"/>
</dbReference>
<proteinExistence type="inferred from homology"/>
<dbReference type="Pfam" id="PF00126">
    <property type="entry name" value="HTH_1"/>
    <property type="match status" value="1"/>
</dbReference>
<keyword evidence="2" id="KW-0805">Transcription regulation</keyword>
<dbReference type="GO" id="GO:0003677">
    <property type="term" value="F:DNA binding"/>
    <property type="evidence" value="ECO:0007669"/>
    <property type="project" value="UniProtKB-KW"/>
</dbReference>
<dbReference type="InterPro" id="IPR000847">
    <property type="entry name" value="LysR_HTH_N"/>
</dbReference>
<protein>
    <submittedName>
        <fullName evidence="6">LysR family transcriptional regulator</fullName>
    </submittedName>
</protein>
<dbReference type="RefSeq" id="WP_161075177.1">
    <property type="nucleotide sequence ID" value="NZ_CP086370.1"/>
</dbReference>
<dbReference type="PANTHER" id="PTHR30118">
    <property type="entry name" value="HTH-TYPE TRANSCRIPTIONAL REGULATOR LEUO-RELATED"/>
    <property type="match status" value="1"/>
</dbReference>
<dbReference type="InterPro" id="IPR036390">
    <property type="entry name" value="WH_DNA-bd_sf"/>
</dbReference>
<evidence type="ECO:0000313" key="7">
    <source>
        <dbReference type="Proteomes" id="UP000450676"/>
    </source>
</evidence>
<evidence type="ECO:0000256" key="1">
    <source>
        <dbReference type="ARBA" id="ARBA00009437"/>
    </source>
</evidence>
<dbReference type="AlphaFoldDB" id="A0A7X4HGL4"/>
<keyword evidence="3" id="KW-0238">DNA-binding</keyword>
<gene>
    <name evidence="6" type="ORF">GTP77_26615</name>
</gene>
<dbReference type="EMBL" id="WWCU01000048">
    <property type="protein sequence ID" value="MYN10896.1"/>
    <property type="molecule type" value="Genomic_DNA"/>
</dbReference>
<evidence type="ECO:0000259" key="5">
    <source>
        <dbReference type="PROSITE" id="PS50931"/>
    </source>
</evidence>
<evidence type="ECO:0000256" key="4">
    <source>
        <dbReference type="ARBA" id="ARBA00023163"/>
    </source>
</evidence>
<comment type="similarity">
    <text evidence="1">Belongs to the LysR transcriptional regulatory family.</text>
</comment>
<accession>A0A7X4HGL4</accession>
<comment type="caution">
    <text evidence="6">The sequence shown here is derived from an EMBL/GenBank/DDBJ whole genome shotgun (WGS) entry which is preliminary data.</text>
</comment>
<organism evidence="6 7">
    <name type="scientific">Pseudoduganella aquatica</name>
    <dbReference type="NCBI Taxonomy" id="2660641"/>
    <lineage>
        <taxon>Bacteria</taxon>
        <taxon>Pseudomonadati</taxon>
        <taxon>Pseudomonadota</taxon>
        <taxon>Betaproteobacteria</taxon>
        <taxon>Burkholderiales</taxon>
        <taxon>Oxalobacteraceae</taxon>
        <taxon>Telluria group</taxon>
        <taxon>Pseudoduganella</taxon>
    </lineage>
</organism>
<evidence type="ECO:0000256" key="3">
    <source>
        <dbReference type="ARBA" id="ARBA00023125"/>
    </source>
</evidence>
<dbReference type="PRINTS" id="PR00039">
    <property type="entry name" value="HTHLYSR"/>
</dbReference>
<name>A0A7X4HGL4_9BURK</name>
<feature type="domain" description="HTH lysR-type" evidence="5">
    <location>
        <begin position="12"/>
        <end position="69"/>
    </location>
</feature>